<dbReference type="EMBL" id="CP035631">
    <property type="protein sequence ID" value="WFF40472.1"/>
    <property type="molecule type" value="Genomic_DNA"/>
</dbReference>
<evidence type="ECO:0000256" key="1">
    <source>
        <dbReference type="SAM" id="Phobius"/>
    </source>
</evidence>
<gene>
    <name evidence="3" type="ORF">EVC62_02560</name>
</gene>
<protein>
    <recommendedName>
        <fullName evidence="2">YrhK domain-containing protein</fullName>
    </recommendedName>
</protein>
<keyword evidence="4" id="KW-1185">Reference proteome</keyword>
<dbReference type="Proteomes" id="UP001321526">
    <property type="component" value="Chromosome"/>
</dbReference>
<dbReference type="InterPro" id="IPR025424">
    <property type="entry name" value="YrhK_domain"/>
</dbReference>
<feature type="transmembrane region" description="Helical" evidence="1">
    <location>
        <begin position="37"/>
        <end position="58"/>
    </location>
</feature>
<organism evidence="3 4">
    <name type="scientific">Salinicola endophyticus</name>
    <dbReference type="NCBI Taxonomy" id="1949083"/>
    <lineage>
        <taxon>Bacteria</taxon>
        <taxon>Pseudomonadati</taxon>
        <taxon>Pseudomonadota</taxon>
        <taxon>Gammaproteobacteria</taxon>
        <taxon>Oceanospirillales</taxon>
        <taxon>Halomonadaceae</taxon>
        <taxon>Salinicola</taxon>
    </lineage>
</organism>
<keyword evidence="1" id="KW-0812">Transmembrane</keyword>
<evidence type="ECO:0000259" key="2">
    <source>
        <dbReference type="Pfam" id="PF14145"/>
    </source>
</evidence>
<proteinExistence type="predicted"/>
<keyword evidence="1" id="KW-1133">Transmembrane helix</keyword>
<keyword evidence="1" id="KW-0472">Membrane</keyword>
<dbReference type="RefSeq" id="WP_110674646.1">
    <property type="nucleotide sequence ID" value="NZ_CP035631.1"/>
</dbReference>
<accession>A0ABY8FCE7</accession>
<dbReference type="Pfam" id="PF14145">
    <property type="entry name" value="YrhK"/>
    <property type="match status" value="1"/>
</dbReference>
<feature type="transmembrane region" description="Helical" evidence="1">
    <location>
        <begin position="64"/>
        <end position="83"/>
    </location>
</feature>
<evidence type="ECO:0000313" key="4">
    <source>
        <dbReference type="Proteomes" id="UP001321526"/>
    </source>
</evidence>
<reference evidence="3 4" key="1">
    <citation type="submission" date="2019-01" db="EMBL/GenBank/DDBJ databases">
        <title>Genome sequence of Salinicola endophyticus REST5.</title>
        <authorList>
            <person name="Nascimento F.X."/>
        </authorList>
    </citation>
    <scope>NUCLEOTIDE SEQUENCE [LARGE SCALE GENOMIC DNA]</scope>
    <source>
        <strain evidence="3 4">REST5</strain>
    </source>
</reference>
<name>A0ABY8FCE7_9GAMM</name>
<sequence>MPDAQTQYKHKSNPPTLPPLTLRIGHEELVIRKRYEVVSIINDILIGIWFVIGSLFFFSEALTYYGTWLFFIGSIEMLIRPVIRLMRHIHIRRLREAPQLPPEAEHDF</sequence>
<feature type="domain" description="YrhK" evidence="2">
    <location>
        <begin position="33"/>
        <end position="89"/>
    </location>
</feature>
<evidence type="ECO:0000313" key="3">
    <source>
        <dbReference type="EMBL" id="WFF40472.1"/>
    </source>
</evidence>